<accession>A0A9X3HEX4</accession>
<dbReference type="Pfam" id="PF17802">
    <property type="entry name" value="SpaA"/>
    <property type="match status" value="1"/>
</dbReference>
<feature type="domain" description="CNA-B" evidence="7">
    <location>
        <begin position="805"/>
        <end position="887"/>
    </location>
</feature>
<feature type="domain" description="Collagen binding" evidence="6">
    <location>
        <begin position="185"/>
        <end position="309"/>
    </location>
</feature>
<feature type="domain" description="SpaA-like prealbumin fold" evidence="8">
    <location>
        <begin position="337"/>
        <end position="408"/>
    </location>
</feature>
<dbReference type="RefSeq" id="WP_269720655.1">
    <property type="nucleotide sequence ID" value="NZ_JANDZV010000002.1"/>
</dbReference>
<evidence type="ECO:0000259" key="7">
    <source>
        <dbReference type="Pfam" id="PF05738"/>
    </source>
</evidence>
<dbReference type="GO" id="GO:0005518">
    <property type="term" value="F:collagen binding"/>
    <property type="evidence" value="ECO:0007669"/>
    <property type="project" value="InterPro"/>
</dbReference>
<evidence type="ECO:0000256" key="1">
    <source>
        <dbReference type="ARBA" id="ARBA00004168"/>
    </source>
</evidence>
<keyword evidence="2" id="KW-0134">Cell wall</keyword>
<keyword evidence="3" id="KW-0964">Secreted</keyword>
<dbReference type="InterPro" id="IPR013783">
    <property type="entry name" value="Ig-like_fold"/>
</dbReference>
<feature type="domain" description="CNA-B" evidence="7">
    <location>
        <begin position="525"/>
        <end position="617"/>
    </location>
</feature>
<evidence type="ECO:0000259" key="6">
    <source>
        <dbReference type="Pfam" id="PF05737"/>
    </source>
</evidence>
<feature type="domain" description="CNA-B" evidence="7">
    <location>
        <begin position="894"/>
        <end position="976"/>
    </location>
</feature>
<feature type="domain" description="CNA-B" evidence="7">
    <location>
        <begin position="627"/>
        <end position="708"/>
    </location>
</feature>
<dbReference type="Pfam" id="PF05738">
    <property type="entry name" value="Cna_B"/>
    <property type="match status" value="7"/>
</dbReference>
<dbReference type="InterPro" id="IPR041171">
    <property type="entry name" value="SDR_Ig"/>
</dbReference>
<feature type="domain" description="CNA-B" evidence="7">
    <location>
        <begin position="716"/>
        <end position="798"/>
    </location>
</feature>
<dbReference type="CDD" id="cd00222">
    <property type="entry name" value="CollagenBindB"/>
    <property type="match status" value="7"/>
</dbReference>
<name>A0A9X3HEX4_9FIRM</name>
<sequence>MKRDLIKRSLSIFLVVTMVFSIILHAKITAHADEVHSNVITKANITDLEGKPITKPMPAWKAFRINAEYALPNNQVKEGDTTTLTLPKGFSPASPFKFEIKAGNDVVANGQIVNGNPAKVVITYTKYAQEHSGVKGSFYFNIQINSNTQTQTGIIPVTLTAKGDGTVVQAGTVTYNPQQVSPVQVIKGGWMDSKDKTIGHYKISINQSNKEMVNAKVTDELLNPGVQYVENSFQILEGKWVKNATGTDILFTDEVDVTAQYKDKLKIEGNKFTLDIGNRPAGKGLMIRYKVKISYEPVVGEEFKNKVELIDAGKTFKHNTSYKIIDASGGGVGYVYKIKVHKKGNDGSSLSGAMFDVIRVRNNQKVGTITTGTDGKGELGNLVLDRYKLVETKAPDNYLPLKNPVYVEEKDFDKSSRVALKTIENKLNEKISVPVIKKWIGPAKDSVIVQLKKVGSNDVIQEHGLKASENWTYTFTGLNKYEADGSEIKYEVVEKNVPEGYTSEITGTMQDGFTITNKNTEKVKIPVEKKWEDNNNQDGKRVKEIVVRLVKNDIPTDKIIKLNEQNNWKGEFTDLDKYNAQGNEIKYTVKEETVVEGYDTEIIAGQVDGVLGYIIKNKHNVEKTEIPVEKNWIGPQSVEQVTVKLFADDEDTGKTLTLKKSENWKGKFTNLDKYKNGKEIVYTIKEAKVEGYESKVEGNAKDGFVITNRNIEKTEVPVEKKWIGKAVNEIEVKLLANGKEVQTAKLNEANSWKHTFKDLPKYDDNGKEITYTVKEVAIEGYESKIEGNAKDGFVITNKNLAKTEVPVEKKWIGKAVNEIEVKLLANGKEVQSAKLNEANSWKHTFKDLPVYDDNGKEITYTVKEVAIEGYESKIEGNAKDGFVITNKNLAKTEVPVEKKWIGKAVNEIEVKLLANGQEVQSAKLNEANSWKHTFKDLPVYDDNGKEITYTVKEVAIEGYESKIEGNAKDGFVITNKNLAKTEVPVEKKWIGKAVNEIEVKLLANGKEIQNVKLNEANSWKHVFKDLPVYDENGKEITYTVKEVAIEGYESKIEGNAKDGFVITNRNVEKTEVSVEKKWIGKAVK</sequence>
<reference evidence="10" key="1">
    <citation type="submission" date="2022-07" db="EMBL/GenBank/DDBJ databases">
        <title>Parvimonas micra travels from the subgingival sulcus of the human oral cavity to the colorectal adenocarcinoma.</title>
        <authorList>
            <person name="Conde-Perez K."/>
            <person name="Buetas E."/>
            <person name="Aja-Macaya P."/>
            <person name="Martin-De Arribas E."/>
            <person name="Iglesias-Corras I."/>
            <person name="Trigo-Tasende N."/>
            <person name="Nasser-Ali M."/>
            <person name="Estevez L.S."/>
            <person name="Rumbo-Feal S."/>
            <person name="Otero-Alen B."/>
            <person name="Noguera J.F."/>
            <person name="Concha A."/>
            <person name="Pardinas-Lopez S."/>
            <person name="Carda-Dieguez M."/>
            <person name="Gomez-Randulfe I."/>
            <person name="Martinez-Lago N."/>
            <person name="Ladra S."/>
            <person name="Aparicio L.A."/>
            <person name="Bou G."/>
            <person name="Mira A."/>
            <person name="Vallejo J.A."/>
            <person name="Poza M."/>
        </authorList>
    </citation>
    <scope>NUCLEOTIDE SEQUENCE</scope>
    <source>
        <strain evidence="10">PM79KC-AC-4</strain>
    </source>
</reference>
<dbReference type="Gene3D" id="2.60.40.740">
    <property type="match status" value="1"/>
</dbReference>
<proteinExistence type="predicted"/>
<dbReference type="EMBL" id="JANDZV010000002">
    <property type="protein sequence ID" value="MCZ7407377.1"/>
    <property type="molecule type" value="Genomic_DNA"/>
</dbReference>
<organism evidence="10 11">
    <name type="scientific">Parvimonas micra</name>
    <dbReference type="NCBI Taxonomy" id="33033"/>
    <lineage>
        <taxon>Bacteria</taxon>
        <taxon>Bacillati</taxon>
        <taxon>Bacillota</taxon>
        <taxon>Tissierellia</taxon>
        <taxon>Tissierellales</taxon>
        <taxon>Peptoniphilaceae</taxon>
        <taxon>Parvimonas</taxon>
    </lineage>
</organism>
<dbReference type="SUPFAM" id="SSF49478">
    <property type="entry name" value="Cna protein B-type domain"/>
    <property type="match status" value="7"/>
</dbReference>
<evidence type="ECO:0000259" key="8">
    <source>
        <dbReference type="Pfam" id="PF17802"/>
    </source>
</evidence>
<dbReference type="GO" id="GO:0007155">
    <property type="term" value="P:cell adhesion"/>
    <property type="evidence" value="ECO:0007669"/>
    <property type="project" value="InterPro"/>
</dbReference>
<dbReference type="Gene3D" id="2.60.40.1280">
    <property type="match status" value="1"/>
</dbReference>
<dbReference type="InterPro" id="IPR011252">
    <property type="entry name" value="Fibrogen-bd_dom1"/>
</dbReference>
<dbReference type="InterPro" id="IPR008966">
    <property type="entry name" value="Adhesion_dom_sf"/>
</dbReference>
<evidence type="ECO:0000313" key="10">
    <source>
        <dbReference type="EMBL" id="MCZ7407377.1"/>
    </source>
</evidence>
<keyword evidence="5" id="KW-0572">Peptidoglycan-anchor</keyword>
<dbReference type="InterPro" id="IPR041033">
    <property type="entry name" value="SpaA_PFL_dom_1"/>
</dbReference>
<comment type="subcellular location">
    <subcellularLocation>
        <location evidence="1">Secreted</location>
        <location evidence="1">Cell wall</location>
        <topology evidence="1">Peptidoglycan-anchor</topology>
    </subcellularLocation>
</comment>
<evidence type="ECO:0000256" key="5">
    <source>
        <dbReference type="ARBA" id="ARBA00023088"/>
    </source>
</evidence>
<gene>
    <name evidence="10" type="ORF">NND69_03235</name>
</gene>
<dbReference type="InterPro" id="IPR008456">
    <property type="entry name" value="Collagen-bd_dom"/>
</dbReference>
<feature type="domain" description="CNA-B" evidence="7">
    <location>
        <begin position="983"/>
        <end position="1064"/>
    </location>
</feature>
<dbReference type="SUPFAM" id="SSF49401">
    <property type="entry name" value="Bacterial adhesins"/>
    <property type="match status" value="2"/>
</dbReference>
<protein>
    <submittedName>
        <fullName evidence="10">Cna B-type domain-containing protein</fullName>
    </submittedName>
</protein>
<dbReference type="InterPro" id="IPR008454">
    <property type="entry name" value="Collagen-bd_Cna-like_B-typ_dom"/>
</dbReference>
<evidence type="ECO:0000256" key="4">
    <source>
        <dbReference type="ARBA" id="ARBA00022729"/>
    </source>
</evidence>
<dbReference type="AlphaFoldDB" id="A0A9X3HEX4"/>
<comment type="caution">
    <text evidence="10">The sequence shown here is derived from an EMBL/GenBank/DDBJ whole genome shotgun (WGS) entry which is preliminary data.</text>
</comment>
<dbReference type="Gene3D" id="2.60.40.1140">
    <property type="entry name" value="Collagen-binding surface protein Cna, B-type domain"/>
    <property type="match status" value="7"/>
</dbReference>
<dbReference type="Pfam" id="PF05737">
    <property type="entry name" value="Collagen_bind"/>
    <property type="match status" value="1"/>
</dbReference>
<dbReference type="Proteomes" id="UP001141458">
    <property type="component" value="Unassembled WGS sequence"/>
</dbReference>
<evidence type="ECO:0000259" key="9">
    <source>
        <dbReference type="Pfam" id="PF17961"/>
    </source>
</evidence>
<evidence type="ECO:0000313" key="11">
    <source>
        <dbReference type="Proteomes" id="UP001141458"/>
    </source>
</evidence>
<dbReference type="Pfam" id="PF17961">
    <property type="entry name" value="Big_8"/>
    <property type="match status" value="1"/>
</dbReference>
<evidence type="ECO:0000256" key="3">
    <source>
        <dbReference type="ARBA" id="ARBA00022525"/>
    </source>
</evidence>
<feature type="domain" description="CNA-B" evidence="7">
    <location>
        <begin position="442"/>
        <end position="518"/>
    </location>
</feature>
<feature type="domain" description="SDR-like Ig" evidence="9">
    <location>
        <begin position="59"/>
        <end position="152"/>
    </location>
</feature>
<keyword evidence="4" id="KW-0732">Signal</keyword>
<dbReference type="Gene3D" id="2.60.40.10">
    <property type="entry name" value="Immunoglobulins"/>
    <property type="match status" value="1"/>
</dbReference>
<evidence type="ECO:0000256" key="2">
    <source>
        <dbReference type="ARBA" id="ARBA00022512"/>
    </source>
</evidence>